<keyword evidence="5" id="KW-1185">Reference proteome</keyword>
<dbReference type="GO" id="GO:0004352">
    <property type="term" value="F:glutamate dehydrogenase (NAD+) activity"/>
    <property type="evidence" value="ECO:0007669"/>
    <property type="project" value="TreeGrafter"/>
</dbReference>
<dbReference type="Proteomes" id="UP001054902">
    <property type="component" value="Unassembled WGS sequence"/>
</dbReference>
<evidence type="ECO:0000313" key="5">
    <source>
        <dbReference type="Proteomes" id="UP001054902"/>
    </source>
</evidence>
<proteinExistence type="inferred from homology"/>
<evidence type="ECO:0000256" key="2">
    <source>
        <dbReference type="ARBA" id="ARBA00023002"/>
    </source>
</evidence>
<comment type="caution">
    <text evidence="4">The sequence shown here is derived from an EMBL/GenBank/DDBJ whole genome shotgun (WGS) entry which is preliminary data.</text>
</comment>
<dbReference type="SMART" id="SM00839">
    <property type="entry name" value="ELFV_dehydrog"/>
    <property type="match status" value="1"/>
</dbReference>
<dbReference type="PANTHER" id="PTHR11606:SF39">
    <property type="entry name" value="GLUTAMATE_PHENYLALANINE_LEUCINE_VALINE_L-TRYPTOPHAN DEHYDROGENASE C-TERMINAL DOMAIN-CONTAINING PROTEIN"/>
    <property type="match status" value="1"/>
</dbReference>
<keyword evidence="2" id="KW-0560">Oxidoreductase</keyword>
<dbReference type="InterPro" id="IPR046346">
    <property type="entry name" value="Aminoacid_DH-like_N_sf"/>
</dbReference>
<evidence type="ECO:0000256" key="1">
    <source>
        <dbReference type="ARBA" id="ARBA00006382"/>
    </source>
</evidence>
<dbReference type="SUPFAM" id="SSF51735">
    <property type="entry name" value="NAD(P)-binding Rossmann-fold domains"/>
    <property type="match status" value="1"/>
</dbReference>
<gene>
    <name evidence="4" type="ORF">CTEN210_16375</name>
</gene>
<dbReference type="InterPro" id="IPR006096">
    <property type="entry name" value="Glu/Leu/Phe/Val/Trp_DH_C"/>
</dbReference>
<comment type="similarity">
    <text evidence="1">Belongs to the Glu/Leu/Phe/Val dehydrogenases family.</text>
</comment>
<dbReference type="InterPro" id="IPR036291">
    <property type="entry name" value="NAD(P)-bd_dom_sf"/>
</dbReference>
<dbReference type="AlphaFoldDB" id="A0AAD3HE81"/>
<accession>A0AAD3HE81</accession>
<evidence type="ECO:0000313" key="4">
    <source>
        <dbReference type="EMBL" id="GFH59899.1"/>
    </source>
</evidence>
<organism evidence="4 5">
    <name type="scientific">Chaetoceros tenuissimus</name>
    <dbReference type="NCBI Taxonomy" id="426638"/>
    <lineage>
        <taxon>Eukaryota</taxon>
        <taxon>Sar</taxon>
        <taxon>Stramenopiles</taxon>
        <taxon>Ochrophyta</taxon>
        <taxon>Bacillariophyta</taxon>
        <taxon>Coscinodiscophyceae</taxon>
        <taxon>Chaetocerotophycidae</taxon>
        <taxon>Chaetocerotales</taxon>
        <taxon>Chaetocerotaceae</taxon>
        <taxon>Chaetoceros</taxon>
    </lineage>
</organism>
<dbReference type="Gene3D" id="3.40.50.720">
    <property type="entry name" value="NAD(P)-binding Rossmann-like Domain"/>
    <property type="match status" value="1"/>
</dbReference>
<dbReference type="GO" id="GO:0006538">
    <property type="term" value="P:L-glutamate catabolic process"/>
    <property type="evidence" value="ECO:0007669"/>
    <property type="project" value="TreeGrafter"/>
</dbReference>
<sequence length="1075" mass="121456">MNRLLTNKRSNVLKSALGQASRRKDNVLRSRMHPMLSSARPNAYEFVPHQRQSEVPWQPKENSDIQRVTQQAMIHELTMQQNSKIAEIVPWFLEQMPSSYFNSVPEDFRLDHIKAITAIENANMDLHMNLKSILPDGRLVLTYIRPGKTKLLSLVKHLPWNFSSDDYLPISRAQVFTSEDGKLSISMFVFGDEKTVAHILPVEVAGGKILELANEIQNEHYIGDSSFPKPSHLFERDSLLRYLENCPESYIVRSDPRRFLKQMQLYHKVTGSECMDISVERSQNEDAVGDFWVDVAVANSLPQIALENATMVLSEHNLDIVRSHLDMLSDGANGNICMLRLLVSPTDEAGPRSLESFKPIVEEMKRTKWLDPSTMNLVFEKFPWLGIKRGEIITAMCSILHPLMSSKNPFAFSRNHIYDLVTKKRYIRISADIADLFLDRFHPTNNLSDEDFLNRREIITKDIEENVEDTIAKDLFMKMIDIVEHTLKTNIYLENRYALGIRLDSKAIQHEYSSREEEPYGVMFCHGRRFNAFHVRFKDVARGGMRLVTPNSPEQFALESARHYDECYGLAYAQQLKNKDIPEGGSKAVNLIDCNGLSAEAKQFVMRKSVKAFTNTILDLIVDTDETRDLIVDRHGQNEVIYLGPDEQVTVDDINWIVNRAAKRGYKTPNAFMSSKPKAGINHKQYGVTSEGVNTYLEVSLQKVLGINPKCEPFTIKLTGGPDGDVAGNEILILDREYGDNAIIVGIADGSGCAEDPEGLDHQELIRLVKSTLPICEFNPNKLNANGKIYHANNEEGIKARNSMHNRLVADVFVPAGGRPSTIDIQNYKTFLLPDGTGTPSSKLIIEGANLFITNDARKALYEEAGVHIVKDSSANKTGVITSSYEICSAMLLTDEEFFENKNKIVDQILGKLRCLARMEAELLFREYDREADALPKISQRVSSTINLATDAIIKELSDLSPEEEREFLQLFKNHLPQIIAELAFDRVYDRMPPQYIKNAIASCLASKLVYKEGCQFINKLSTEKLGRIALDYVSKEKDMVLLEEAVKGSNVGEEEKAKILEIIAIGGIRSALKL</sequence>
<evidence type="ECO:0000259" key="3">
    <source>
        <dbReference type="SMART" id="SM00839"/>
    </source>
</evidence>
<name>A0AAD3HE81_9STRA</name>
<feature type="domain" description="Glutamate/phenylalanine/leucine/valine/L-tryptophan dehydrogenase C-terminal" evidence="3">
    <location>
        <begin position="680"/>
        <end position="933"/>
    </location>
</feature>
<dbReference type="PANTHER" id="PTHR11606">
    <property type="entry name" value="GLUTAMATE DEHYDROGENASE"/>
    <property type="match status" value="1"/>
</dbReference>
<dbReference type="Pfam" id="PF00208">
    <property type="entry name" value="ELFV_dehydrog"/>
    <property type="match status" value="1"/>
</dbReference>
<protein>
    <recommendedName>
        <fullName evidence="3">Glutamate/phenylalanine/leucine/valine/L-tryptophan dehydrogenase C-terminal domain-containing protein</fullName>
    </recommendedName>
</protein>
<dbReference type="GO" id="GO:0005739">
    <property type="term" value="C:mitochondrion"/>
    <property type="evidence" value="ECO:0007669"/>
    <property type="project" value="TreeGrafter"/>
</dbReference>
<reference evidence="4 5" key="1">
    <citation type="journal article" date="2021" name="Sci. Rep.">
        <title>The genome of the diatom Chaetoceros tenuissimus carries an ancient integrated fragment of an extant virus.</title>
        <authorList>
            <person name="Hongo Y."/>
            <person name="Kimura K."/>
            <person name="Takaki Y."/>
            <person name="Yoshida Y."/>
            <person name="Baba S."/>
            <person name="Kobayashi G."/>
            <person name="Nagasaki K."/>
            <person name="Hano T."/>
            <person name="Tomaru Y."/>
        </authorList>
    </citation>
    <scope>NUCLEOTIDE SEQUENCE [LARGE SCALE GENOMIC DNA]</scope>
    <source>
        <strain evidence="4 5">NIES-3715</strain>
    </source>
</reference>
<dbReference type="SUPFAM" id="SSF53223">
    <property type="entry name" value="Aminoacid dehydrogenase-like, N-terminal domain"/>
    <property type="match status" value="1"/>
</dbReference>
<dbReference type="EMBL" id="BLLK01000069">
    <property type="protein sequence ID" value="GFH59899.1"/>
    <property type="molecule type" value="Genomic_DNA"/>
</dbReference>